<dbReference type="GO" id="GO:0005635">
    <property type="term" value="C:nuclear envelope"/>
    <property type="evidence" value="ECO:0007669"/>
    <property type="project" value="TreeGrafter"/>
</dbReference>
<dbReference type="AlphaFoldDB" id="A0AAN6HB43"/>
<dbReference type="Pfam" id="PF05557">
    <property type="entry name" value="MAD"/>
    <property type="match status" value="1"/>
</dbReference>
<keyword evidence="11" id="KW-1185">Reference proteome</keyword>
<comment type="similarity">
    <text evidence="2">Belongs to the MAD1 family.</text>
</comment>
<keyword evidence="6" id="KW-0539">Nucleus</keyword>
<dbReference type="GO" id="GO:0008168">
    <property type="term" value="F:methyltransferase activity"/>
    <property type="evidence" value="ECO:0007669"/>
    <property type="project" value="UniProtKB-KW"/>
</dbReference>
<gene>
    <name evidence="10" type="primary">MAD1_3</name>
    <name evidence="10" type="ORF">LTR91_019236</name>
</gene>
<evidence type="ECO:0000256" key="8">
    <source>
        <dbReference type="SAM" id="Coils"/>
    </source>
</evidence>
<accession>A0AAN6HB43</accession>
<evidence type="ECO:0000256" key="1">
    <source>
        <dbReference type="ARBA" id="ARBA00004123"/>
    </source>
</evidence>
<dbReference type="Proteomes" id="UP001175353">
    <property type="component" value="Unassembled WGS sequence"/>
</dbReference>
<feature type="region of interest" description="Disordered" evidence="9">
    <location>
        <begin position="461"/>
        <end position="485"/>
    </location>
</feature>
<dbReference type="SUPFAM" id="SSF75704">
    <property type="entry name" value="Mitotic arrest deficient-like 1, Mad1"/>
    <property type="match status" value="1"/>
</dbReference>
<evidence type="ECO:0000313" key="10">
    <source>
        <dbReference type="EMBL" id="KAK0962940.1"/>
    </source>
</evidence>
<keyword evidence="10" id="KW-0808">Transferase</keyword>
<feature type="region of interest" description="Disordered" evidence="9">
    <location>
        <begin position="1"/>
        <end position="25"/>
    </location>
</feature>
<feature type="compositionally biased region" description="Polar residues" evidence="9">
    <location>
        <begin position="461"/>
        <end position="473"/>
    </location>
</feature>
<dbReference type="GO" id="GO:0032259">
    <property type="term" value="P:methylation"/>
    <property type="evidence" value="ECO:0007669"/>
    <property type="project" value="UniProtKB-KW"/>
</dbReference>
<evidence type="ECO:0000256" key="4">
    <source>
        <dbReference type="ARBA" id="ARBA00022618"/>
    </source>
</evidence>
<evidence type="ECO:0000256" key="9">
    <source>
        <dbReference type="SAM" id="MobiDB-lite"/>
    </source>
</evidence>
<comment type="subcellular location">
    <subcellularLocation>
        <location evidence="1">Nucleus</location>
    </subcellularLocation>
</comment>
<keyword evidence="5" id="KW-0498">Mitosis</keyword>
<dbReference type="GO" id="GO:0000776">
    <property type="term" value="C:kinetochore"/>
    <property type="evidence" value="ECO:0007669"/>
    <property type="project" value="TreeGrafter"/>
</dbReference>
<feature type="compositionally biased region" description="Basic and acidic residues" evidence="9">
    <location>
        <begin position="157"/>
        <end position="168"/>
    </location>
</feature>
<keyword evidence="8" id="KW-0175">Coiled coil</keyword>
<keyword evidence="4" id="KW-0132">Cell division</keyword>
<evidence type="ECO:0000256" key="3">
    <source>
        <dbReference type="ARBA" id="ARBA00022019"/>
    </source>
</evidence>
<name>A0AAN6HB43_9PEZI</name>
<feature type="coiled-coil region" evidence="8">
    <location>
        <begin position="249"/>
        <end position="300"/>
    </location>
</feature>
<keyword evidence="7" id="KW-0131">Cell cycle</keyword>
<keyword evidence="10" id="KW-0489">Methyltransferase</keyword>
<protein>
    <recommendedName>
        <fullName evidence="3">Spindle assembly checkpoint component MAD1</fullName>
    </recommendedName>
</protein>
<proteinExistence type="inferred from homology"/>
<dbReference type="PANTHER" id="PTHR23168:SF0">
    <property type="entry name" value="MITOTIC SPINDLE ASSEMBLY CHECKPOINT PROTEIN MAD1"/>
    <property type="match status" value="1"/>
</dbReference>
<feature type="coiled-coil region" evidence="8">
    <location>
        <begin position="39"/>
        <end position="73"/>
    </location>
</feature>
<dbReference type="EMBL" id="JAUJLE010000285">
    <property type="protein sequence ID" value="KAK0962940.1"/>
    <property type="molecule type" value="Genomic_DNA"/>
</dbReference>
<dbReference type="Gene3D" id="1.20.5.170">
    <property type="match status" value="1"/>
</dbReference>
<sequence>MAARNQPTYDFLSGGGTGVSPPHQPFRETLRETMKQSTVSRADINNENLRAQVNTLQYELDALKQERELTTIQHQRELRDTQSQAEADFKRCQAAENTGNVAKTKADALSRDFQEAQDRAANERILLEKKIRGLQDDNRQLREEVEDASAELSSLDRQSKHAHGELEQKHAALQASLEEVQQDLVGKVSALQSTQQRLVRKETEVGELENEVLRWKALAGDSETLVVIKKELSEQVAYIKKLEMSGREQASELKQYRKMQRNIDVVEEEKRALESRVRIMDDLRRELAEAQLQRRILEDERRGWTSYLESQATEGEDMNYETPEQMAKAFMEERLAKLNLVDKLGSLQPEIAVRDGNIRSLEDDKAKLIAELDRMRAAGSANVGAGGESRARLRLERHYNLAKKEVEYLRAQQKATEAEETEFGLEKLDEEPKRRIHELEDMVEQFRSELQTLHAELSKLESQVQPPAVQTPQKRLREDDEAENERLGELRRKARVLQDETEQLHARNRSLEAELKASLSQLTSLKEASRTRVLELRNNPTAEAAAIKMATLNTLRAENTALLAQLEGKPHGVKVVPISTLDSVRLQLTETQAQIAQHEKKTLRLKQIWGSKALEFREAVCSVLGWKLDFMPNGRVKATSILYPSTVGQDGEEEEENSIVFDGDNGTMKVSGGPQSVFAGEIKGLIEFWVEGRKEVPCFLAACTLEFYERSTRAAG</sequence>
<comment type="caution">
    <text evidence="10">The sequence shown here is derived from an EMBL/GenBank/DDBJ whole genome shotgun (WGS) entry which is preliminary data.</text>
</comment>
<dbReference type="GO" id="GO:0007094">
    <property type="term" value="P:mitotic spindle assembly checkpoint signaling"/>
    <property type="evidence" value="ECO:0007669"/>
    <property type="project" value="InterPro"/>
</dbReference>
<dbReference type="Gene3D" id="6.10.250.90">
    <property type="match status" value="1"/>
</dbReference>
<feature type="region of interest" description="Disordered" evidence="9">
    <location>
        <begin position="145"/>
        <end position="168"/>
    </location>
</feature>
<dbReference type="PANTHER" id="PTHR23168">
    <property type="entry name" value="MITOTIC SPINDLE ASSEMBLY CHECKPOINT PROTEIN MAD1 MITOTIC ARREST DEFICIENT-LIKE PROTEIN 1"/>
    <property type="match status" value="1"/>
</dbReference>
<evidence type="ECO:0000256" key="2">
    <source>
        <dbReference type="ARBA" id="ARBA00008029"/>
    </source>
</evidence>
<evidence type="ECO:0000256" key="7">
    <source>
        <dbReference type="ARBA" id="ARBA00023306"/>
    </source>
</evidence>
<reference evidence="10" key="1">
    <citation type="submission" date="2023-06" db="EMBL/GenBank/DDBJ databases">
        <title>Black Yeasts Isolated from many extreme environments.</title>
        <authorList>
            <person name="Coleine C."/>
            <person name="Stajich J.E."/>
            <person name="Selbmann L."/>
        </authorList>
    </citation>
    <scope>NUCLEOTIDE SEQUENCE</scope>
    <source>
        <strain evidence="10">CCFEE 5200</strain>
    </source>
</reference>
<dbReference type="GO" id="GO:0051301">
    <property type="term" value="P:cell division"/>
    <property type="evidence" value="ECO:0007669"/>
    <property type="project" value="UniProtKB-KW"/>
</dbReference>
<dbReference type="GO" id="GO:0051315">
    <property type="term" value="P:attachment of mitotic spindle microtubules to kinetochore"/>
    <property type="evidence" value="ECO:0007669"/>
    <property type="project" value="TreeGrafter"/>
</dbReference>
<organism evidence="10 11">
    <name type="scientific">Friedmanniomyces endolithicus</name>
    <dbReference type="NCBI Taxonomy" id="329885"/>
    <lineage>
        <taxon>Eukaryota</taxon>
        <taxon>Fungi</taxon>
        <taxon>Dikarya</taxon>
        <taxon>Ascomycota</taxon>
        <taxon>Pezizomycotina</taxon>
        <taxon>Dothideomycetes</taxon>
        <taxon>Dothideomycetidae</taxon>
        <taxon>Mycosphaerellales</taxon>
        <taxon>Teratosphaeriaceae</taxon>
        <taxon>Friedmanniomyces</taxon>
    </lineage>
</organism>
<evidence type="ECO:0000256" key="6">
    <source>
        <dbReference type="ARBA" id="ARBA00023242"/>
    </source>
</evidence>
<evidence type="ECO:0000313" key="11">
    <source>
        <dbReference type="Proteomes" id="UP001175353"/>
    </source>
</evidence>
<dbReference type="InterPro" id="IPR008672">
    <property type="entry name" value="Mad1"/>
</dbReference>
<dbReference type="Gene3D" id="3.30.457.60">
    <property type="match status" value="1"/>
</dbReference>
<dbReference type="GO" id="GO:0072686">
    <property type="term" value="C:mitotic spindle"/>
    <property type="evidence" value="ECO:0007669"/>
    <property type="project" value="TreeGrafter"/>
</dbReference>
<evidence type="ECO:0000256" key="5">
    <source>
        <dbReference type="ARBA" id="ARBA00022776"/>
    </source>
</evidence>